<organism evidence="2 3">
    <name type="scientific">Pseudonocardia yuanmonensis</name>
    <dbReference type="NCBI Taxonomy" id="1095914"/>
    <lineage>
        <taxon>Bacteria</taxon>
        <taxon>Bacillati</taxon>
        <taxon>Actinomycetota</taxon>
        <taxon>Actinomycetes</taxon>
        <taxon>Pseudonocardiales</taxon>
        <taxon>Pseudonocardiaceae</taxon>
        <taxon>Pseudonocardia</taxon>
    </lineage>
</organism>
<protein>
    <submittedName>
        <fullName evidence="2">Uncharacterized protein</fullName>
    </submittedName>
</protein>
<feature type="compositionally biased region" description="Pro residues" evidence="1">
    <location>
        <begin position="80"/>
        <end position="89"/>
    </location>
</feature>
<name>A0ABP8WSJ0_9PSEU</name>
<evidence type="ECO:0000313" key="2">
    <source>
        <dbReference type="EMBL" id="GAA4693939.1"/>
    </source>
</evidence>
<comment type="caution">
    <text evidence="2">The sequence shown here is derived from an EMBL/GenBank/DDBJ whole genome shotgun (WGS) entry which is preliminary data.</text>
</comment>
<accession>A0ABP8WSJ0</accession>
<sequence>MAVNVRFEDGPARGQVVRYGYMSIPLPSLFWTDSTSGRGAVYKRVEELPDITGAWRYRQVRAPGRVSGPPGSSAVCAVPTPSPLHPAGA</sequence>
<reference evidence="3" key="1">
    <citation type="journal article" date="2019" name="Int. J. Syst. Evol. Microbiol.">
        <title>The Global Catalogue of Microorganisms (GCM) 10K type strain sequencing project: providing services to taxonomists for standard genome sequencing and annotation.</title>
        <authorList>
            <consortium name="The Broad Institute Genomics Platform"/>
            <consortium name="The Broad Institute Genome Sequencing Center for Infectious Disease"/>
            <person name="Wu L."/>
            <person name="Ma J."/>
        </authorList>
    </citation>
    <scope>NUCLEOTIDE SEQUENCE [LARGE SCALE GENOMIC DNA]</scope>
    <source>
        <strain evidence="3">JCM 18055</strain>
    </source>
</reference>
<gene>
    <name evidence="2" type="ORF">GCM10023215_34350</name>
</gene>
<dbReference type="Proteomes" id="UP001500325">
    <property type="component" value="Unassembled WGS sequence"/>
</dbReference>
<dbReference type="EMBL" id="BAABIC010000011">
    <property type="protein sequence ID" value="GAA4693939.1"/>
    <property type="molecule type" value="Genomic_DNA"/>
</dbReference>
<feature type="region of interest" description="Disordered" evidence="1">
    <location>
        <begin position="62"/>
        <end position="89"/>
    </location>
</feature>
<keyword evidence="3" id="KW-1185">Reference proteome</keyword>
<evidence type="ECO:0000256" key="1">
    <source>
        <dbReference type="SAM" id="MobiDB-lite"/>
    </source>
</evidence>
<evidence type="ECO:0000313" key="3">
    <source>
        <dbReference type="Proteomes" id="UP001500325"/>
    </source>
</evidence>
<dbReference type="RefSeq" id="WP_345381562.1">
    <property type="nucleotide sequence ID" value="NZ_BAABIC010000011.1"/>
</dbReference>
<proteinExistence type="predicted"/>